<dbReference type="OrthoDB" id="8028980at2759"/>
<evidence type="ECO:0000259" key="3">
    <source>
        <dbReference type="Pfam" id="PF17906"/>
    </source>
</evidence>
<protein>
    <submittedName>
        <fullName evidence="4">DNA mismatch repair protein Msh6</fullName>
    </submittedName>
</protein>
<feature type="domain" description="DNA mismatch repair protein MutS-like N-terminal" evidence="2">
    <location>
        <begin position="1"/>
        <end position="114"/>
    </location>
</feature>
<dbReference type="Gene3D" id="1.10.10.1450">
    <property type="match status" value="1"/>
</dbReference>
<gene>
    <name evidence="4" type="primary">Msh6</name>
    <name evidence="4" type="ORF">AVEN_75897_1</name>
</gene>
<evidence type="ECO:0000313" key="4">
    <source>
        <dbReference type="EMBL" id="GBM44081.1"/>
    </source>
</evidence>
<evidence type="ECO:0000256" key="1">
    <source>
        <dbReference type="ARBA" id="ARBA00006271"/>
    </source>
</evidence>
<reference evidence="4 5" key="1">
    <citation type="journal article" date="2019" name="Sci. Rep.">
        <title>Orb-weaving spider Araneus ventricosus genome elucidates the spidroin gene catalogue.</title>
        <authorList>
            <person name="Kono N."/>
            <person name="Nakamura H."/>
            <person name="Ohtoshi R."/>
            <person name="Moran D.A.P."/>
            <person name="Shinohara A."/>
            <person name="Yoshida Y."/>
            <person name="Fujiwara M."/>
            <person name="Mori M."/>
            <person name="Tomita M."/>
            <person name="Arakawa K."/>
        </authorList>
    </citation>
    <scope>NUCLEOTIDE SEQUENCE [LARGE SCALE GENOMIC DNA]</scope>
</reference>
<dbReference type="EMBL" id="BGPR01001054">
    <property type="protein sequence ID" value="GBM44081.1"/>
    <property type="molecule type" value="Genomic_DNA"/>
</dbReference>
<comment type="caution">
    <text evidence="4">The sequence shown here is derived from an EMBL/GenBank/DDBJ whole genome shotgun (WGS) entry which is preliminary data.</text>
</comment>
<dbReference type="InterPro" id="IPR041426">
    <property type="entry name" value="Mos1_HTH"/>
</dbReference>
<dbReference type="Proteomes" id="UP000499080">
    <property type="component" value="Unassembled WGS sequence"/>
</dbReference>
<dbReference type="Gene3D" id="3.30.420.110">
    <property type="entry name" value="MutS, connector domain"/>
    <property type="match status" value="1"/>
</dbReference>
<dbReference type="SUPFAM" id="SSF55271">
    <property type="entry name" value="DNA repair protein MutS, domain I"/>
    <property type="match status" value="1"/>
</dbReference>
<dbReference type="Pfam" id="PF17906">
    <property type="entry name" value="HTH_48"/>
    <property type="match status" value="1"/>
</dbReference>
<comment type="similarity">
    <text evidence="1">Belongs to the DNA mismatch repair MutS family.</text>
</comment>
<dbReference type="GO" id="GO:0006298">
    <property type="term" value="P:mismatch repair"/>
    <property type="evidence" value="ECO:0007669"/>
    <property type="project" value="InterPro"/>
</dbReference>
<dbReference type="GO" id="GO:0032301">
    <property type="term" value="C:MutSalpha complex"/>
    <property type="evidence" value="ECO:0007669"/>
    <property type="project" value="TreeGrafter"/>
</dbReference>
<evidence type="ECO:0000313" key="5">
    <source>
        <dbReference type="Proteomes" id="UP000499080"/>
    </source>
</evidence>
<organism evidence="4 5">
    <name type="scientific">Araneus ventricosus</name>
    <name type="common">Orbweaver spider</name>
    <name type="synonym">Epeira ventricosa</name>
    <dbReference type="NCBI Taxonomy" id="182803"/>
    <lineage>
        <taxon>Eukaryota</taxon>
        <taxon>Metazoa</taxon>
        <taxon>Ecdysozoa</taxon>
        <taxon>Arthropoda</taxon>
        <taxon>Chelicerata</taxon>
        <taxon>Arachnida</taxon>
        <taxon>Araneae</taxon>
        <taxon>Araneomorphae</taxon>
        <taxon>Entelegynae</taxon>
        <taxon>Araneoidea</taxon>
        <taxon>Araneidae</taxon>
        <taxon>Araneus</taxon>
    </lineage>
</organism>
<proteinExistence type="inferred from homology"/>
<dbReference type="PANTHER" id="PTHR11361:SF148">
    <property type="entry name" value="DNA MISMATCH REPAIR PROTEIN MSH6"/>
    <property type="match status" value="1"/>
</dbReference>
<name>A0A4Y2FSF2_ARAVE</name>
<dbReference type="GO" id="GO:0005524">
    <property type="term" value="F:ATP binding"/>
    <property type="evidence" value="ECO:0007669"/>
    <property type="project" value="InterPro"/>
</dbReference>
<dbReference type="InterPro" id="IPR007695">
    <property type="entry name" value="DNA_mismatch_repair_MutS-lik_N"/>
</dbReference>
<dbReference type="InterPro" id="IPR016151">
    <property type="entry name" value="DNA_mismatch_repair_MutS_N"/>
</dbReference>
<dbReference type="SUPFAM" id="SSF53150">
    <property type="entry name" value="DNA repair protein MutS, domain II"/>
    <property type="match status" value="1"/>
</dbReference>
<dbReference type="GO" id="GO:0140664">
    <property type="term" value="F:ATP-dependent DNA damage sensor activity"/>
    <property type="evidence" value="ECO:0007669"/>
    <property type="project" value="InterPro"/>
</dbReference>
<sequence>MRQWWNFKADHFDAVLFFKVGKFYELYHMDAVIGVKELGLVYMKGDFAHSGFPEIAFGRYSECLVEKGYKVVRVEQTETPQMMEERCKKSSRSTKYDKVVSREICQITTKGTRTFTYQEENVGVSNNFLIAIYEKPLEDAQSPSEYGICFVDTSIGKFTLGQFKDDRHRSKLLTLIALYPPVEIRTFMYYDFRNKLSMTEFHQNMCESLGINIVSYDAVKVWFQKFKAGNFDIEDEPRSGRPIEVDCEQLKQIIDQDRNVSM</sequence>
<dbReference type="InterPro" id="IPR036678">
    <property type="entry name" value="MutS_con_dom_sf"/>
</dbReference>
<dbReference type="Gene3D" id="3.40.1170.10">
    <property type="entry name" value="DNA repair protein MutS, domain I"/>
    <property type="match status" value="1"/>
</dbReference>
<dbReference type="Pfam" id="PF01624">
    <property type="entry name" value="MutS_I"/>
    <property type="match status" value="1"/>
</dbReference>
<dbReference type="AlphaFoldDB" id="A0A4Y2FSF2"/>
<feature type="domain" description="Mos1 transposase HTH" evidence="3">
    <location>
        <begin position="181"/>
        <end position="230"/>
    </location>
</feature>
<keyword evidence="5" id="KW-1185">Reference proteome</keyword>
<accession>A0A4Y2FSF2</accession>
<dbReference type="InterPro" id="IPR045076">
    <property type="entry name" value="MutS"/>
</dbReference>
<dbReference type="PANTHER" id="PTHR11361">
    <property type="entry name" value="DNA MISMATCH REPAIR PROTEIN MUTS FAMILY MEMBER"/>
    <property type="match status" value="1"/>
</dbReference>
<evidence type="ECO:0000259" key="2">
    <source>
        <dbReference type="Pfam" id="PF01624"/>
    </source>
</evidence>
<dbReference type="GO" id="GO:0030983">
    <property type="term" value="F:mismatched DNA binding"/>
    <property type="evidence" value="ECO:0007669"/>
    <property type="project" value="InterPro"/>
</dbReference>